<dbReference type="PANTHER" id="PTHR10891">
    <property type="entry name" value="EF-HAND CALCIUM-BINDING DOMAIN CONTAINING PROTEIN"/>
    <property type="match status" value="1"/>
</dbReference>
<evidence type="ECO:0000259" key="6">
    <source>
        <dbReference type="PROSITE" id="PS50222"/>
    </source>
</evidence>
<proteinExistence type="predicted"/>
<evidence type="ECO:0000256" key="3">
    <source>
        <dbReference type="ARBA" id="ARBA00022737"/>
    </source>
</evidence>
<evidence type="ECO:0000313" key="7">
    <source>
        <dbReference type="EMBL" id="KAK9125116.1"/>
    </source>
</evidence>
<dbReference type="SUPFAM" id="SSF47473">
    <property type="entry name" value="EF-hand"/>
    <property type="match status" value="1"/>
</dbReference>
<evidence type="ECO:0000256" key="1">
    <source>
        <dbReference type="ARBA" id="ARBA00003291"/>
    </source>
</evidence>
<comment type="caution">
    <text evidence="7">The sequence shown here is derived from an EMBL/GenBank/DDBJ whole genome shotgun (WGS) entry which is preliminary data.</text>
</comment>
<dbReference type="Gene3D" id="1.10.238.10">
    <property type="entry name" value="EF-hand"/>
    <property type="match status" value="1"/>
</dbReference>
<dbReference type="Pfam" id="PF13499">
    <property type="entry name" value="EF-hand_7"/>
    <property type="match status" value="1"/>
</dbReference>
<keyword evidence="4" id="KW-0106">Calcium</keyword>
<dbReference type="SMART" id="SM00054">
    <property type="entry name" value="EFh"/>
    <property type="match status" value="2"/>
</dbReference>
<evidence type="ECO:0000256" key="5">
    <source>
        <dbReference type="SAM" id="MobiDB-lite"/>
    </source>
</evidence>
<dbReference type="InterPro" id="IPR039647">
    <property type="entry name" value="EF_hand_pair_protein_CML-like"/>
</dbReference>
<name>A0AAP0J2W6_9MAGN</name>
<protein>
    <recommendedName>
        <fullName evidence="6">EF-hand domain-containing protein</fullName>
    </recommendedName>
</protein>
<feature type="region of interest" description="Disordered" evidence="5">
    <location>
        <begin position="1"/>
        <end position="57"/>
    </location>
</feature>
<feature type="domain" description="EF-hand" evidence="6">
    <location>
        <begin position="151"/>
        <end position="186"/>
    </location>
</feature>
<organism evidence="7 8">
    <name type="scientific">Stephania cephalantha</name>
    <dbReference type="NCBI Taxonomy" id="152367"/>
    <lineage>
        <taxon>Eukaryota</taxon>
        <taxon>Viridiplantae</taxon>
        <taxon>Streptophyta</taxon>
        <taxon>Embryophyta</taxon>
        <taxon>Tracheophyta</taxon>
        <taxon>Spermatophyta</taxon>
        <taxon>Magnoliopsida</taxon>
        <taxon>Ranunculales</taxon>
        <taxon>Menispermaceae</taxon>
        <taxon>Menispermoideae</taxon>
        <taxon>Cissampelideae</taxon>
        <taxon>Stephania</taxon>
    </lineage>
</organism>
<dbReference type="InterPro" id="IPR018247">
    <property type="entry name" value="EF_Hand_1_Ca_BS"/>
</dbReference>
<keyword evidence="3" id="KW-0677">Repeat</keyword>
<dbReference type="CDD" id="cd00051">
    <property type="entry name" value="EFh"/>
    <property type="match status" value="1"/>
</dbReference>
<keyword evidence="8" id="KW-1185">Reference proteome</keyword>
<dbReference type="EMBL" id="JBBNAG010000006">
    <property type="protein sequence ID" value="KAK9125116.1"/>
    <property type="molecule type" value="Genomic_DNA"/>
</dbReference>
<reference evidence="7 8" key="1">
    <citation type="submission" date="2024-01" db="EMBL/GenBank/DDBJ databases">
        <title>Genome assemblies of Stephania.</title>
        <authorList>
            <person name="Yang L."/>
        </authorList>
    </citation>
    <scope>NUCLEOTIDE SEQUENCE [LARGE SCALE GENOMIC DNA]</scope>
    <source>
        <strain evidence="7">JXDWG</strain>
        <tissue evidence="7">Leaf</tissue>
    </source>
</reference>
<feature type="domain" description="EF-hand" evidence="6">
    <location>
        <begin position="119"/>
        <end position="149"/>
    </location>
</feature>
<keyword evidence="2" id="KW-0479">Metal-binding</keyword>
<evidence type="ECO:0000256" key="4">
    <source>
        <dbReference type="ARBA" id="ARBA00022837"/>
    </source>
</evidence>
<comment type="function">
    <text evidence="1">Potential calcium sensor.</text>
</comment>
<sequence length="194" mass="20824">MNLKRFLRSASSGFSSKSRSRSVSRSDPQSISSGSTSSSDESSAAAPTTPTTVLRPISPADFSDYELSQAYNLVTKGGSGCDVISAADLELILSRSVSDDFPALVTAPDATAAAEDYGLKDAFRVFDADGDGKISAEELLEVFAAIGDEGCTLDDCRRMISGVDSDGDGFVCFEDFQRMMMMEQELNQQHLLRR</sequence>
<accession>A0AAP0J2W6</accession>
<feature type="compositionally biased region" description="Low complexity" evidence="5">
    <location>
        <begin position="8"/>
        <end position="52"/>
    </location>
</feature>
<dbReference type="InterPro" id="IPR002048">
    <property type="entry name" value="EF_hand_dom"/>
</dbReference>
<dbReference type="Proteomes" id="UP001419268">
    <property type="component" value="Unassembled WGS sequence"/>
</dbReference>
<dbReference type="PROSITE" id="PS00018">
    <property type="entry name" value="EF_HAND_1"/>
    <property type="match status" value="2"/>
</dbReference>
<dbReference type="PROSITE" id="PS50222">
    <property type="entry name" value="EF_HAND_2"/>
    <property type="match status" value="2"/>
</dbReference>
<dbReference type="GO" id="GO:0005509">
    <property type="term" value="F:calcium ion binding"/>
    <property type="evidence" value="ECO:0007669"/>
    <property type="project" value="InterPro"/>
</dbReference>
<dbReference type="InterPro" id="IPR011992">
    <property type="entry name" value="EF-hand-dom_pair"/>
</dbReference>
<evidence type="ECO:0000256" key="2">
    <source>
        <dbReference type="ARBA" id="ARBA00022723"/>
    </source>
</evidence>
<dbReference type="FunFam" id="1.10.238.10:FF:000089">
    <property type="entry name" value="calmodulin-like protein 3"/>
    <property type="match status" value="1"/>
</dbReference>
<gene>
    <name evidence="7" type="ORF">Scep_013962</name>
</gene>
<dbReference type="AlphaFoldDB" id="A0AAP0J2W6"/>
<evidence type="ECO:0000313" key="8">
    <source>
        <dbReference type="Proteomes" id="UP001419268"/>
    </source>
</evidence>